<dbReference type="NCBIfam" id="TIGR03388">
    <property type="entry name" value="ascorbase"/>
    <property type="match status" value="1"/>
</dbReference>
<evidence type="ECO:0000259" key="5">
    <source>
        <dbReference type="Pfam" id="PF07732"/>
    </source>
</evidence>
<evidence type="ECO:0000259" key="4">
    <source>
        <dbReference type="Pfam" id="PF07731"/>
    </source>
</evidence>
<protein>
    <recommendedName>
        <fullName evidence="8">L-ascorbate oxidase</fullName>
    </recommendedName>
</protein>
<evidence type="ECO:0000256" key="1">
    <source>
        <dbReference type="ARBA" id="ARBA00010609"/>
    </source>
</evidence>
<evidence type="ECO:0000256" key="2">
    <source>
        <dbReference type="SAM" id="SignalP"/>
    </source>
</evidence>
<organism evidence="6 7">
    <name type="scientific">Taxus chinensis</name>
    <name type="common">Chinese yew</name>
    <name type="synonym">Taxus wallichiana var. chinensis</name>
    <dbReference type="NCBI Taxonomy" id="29808"/>
    <lineage>
        <taxon>Eukaryota</taxon>
        <taxon>Viridiplantae</taxon>
        <taxon>Streptophyta</taxon>
        <taxon>Embryophyta</taxon>
        <taxon>Tracheophyta</taxon>
        <taxon>Spermatophyta</taxon>
        <taxon>Pinopsida</taxon>
        <taxon>Pinidae</taxon>
        <taxon>Conifers II</taxon>
        <taxon>Cupressales</taxon>
        <taxon>Taxaceae</taxon>
        <taxon>Taxus</taxon>
    </lineage>
</organism>
<reference evidence="6 7" key="1">
    <citation type="journal article" date="2021" name="Nat. Plants">
        <title>The Taxus genome provides insights into paclitaxel biosynthesis.</title>
        <authorList>
            <person name="Xiong X."/>
            <person name="Gou J."/>
            <person name="Liao Q."/>
            <person name="Li Y."/>
            <person name="Zhou Q."/>
            <person name="Bi G."/>
            <person name="Li C."/>
            <person name="Du R."/>
            <person name="Wang X."/>
            <person name="Sun T."/>
            <person name="Guo L."/>
            <person name="Liang H."/>
            <person name="Lu P."/>
            <person name="Wu Y."/>
            <person name="Zhang Z."/>
            <person name="Ro D.K."/>
            <person name="Shang Y."/>
            <person name="Huang S."/>
            <person name="Yan J."/>
        </authorList>
    </citation>
    <scope>NUCLEOTIDE SEQUENCE [LARGE SCALE GENOMIC DNA]</scope>
    <source>
        <strain evidence="6">Ta-2019</strain>
    </source>
</reference>
<dbReference type="AlphaFoldDB" id="A0AA38FB83"/>
<dbReference type="SUPFAM" id="SSF49503">
    <property type="entry name" value="Cupredoxins"/>
    <property type="match status" value="3"/>
</dbReference>
<feature type="domain" description="Plastocyanin-like" evidence="3">
    <location>
        <begin position="164"/>
        <end position="329"/>
    </location>
</feature>
<dbReference type="InterPro" id="IPR017760">
    <property type="entry name" value="L-ascorbate_oxidase_pln"/>
</dbReference>
<evidence type="ECO:0000313" key="7">
    <source>
        <dbReference type="Proteomes" id="UP000824469"/>
    </source>
</evidence>
<dbReference type="InterPro" id="IPR011706">
    <property type="entry name" value="Cu-oxidase_C"/>
</dbReference>
<dbReference type="Pfam" id="PF07731">
    <property type="entry name" value="Cu-oxidase_2"/>
    <property type="match status" value="1"/>
</dbReference>
<proteinExistence type="inferred from homology"/>
<dbReference type="FunFam" id="2.60.40.420:FF:000045">
    <property type="entry name" value="Laccase 2"/>
    <property type="match status" value="1"/>
</dbReference>
<feature type="chain" id="PRO_5041242332" description="L-ascorbate oxidase" evidence="2">
    <location>
        <begin position="27"/>
        <end position="486"/>
    </location>
</feature>
<name>A0AA38FB83_TAXCH</name>
<evidence type="ECO:0000313" key="6">
    <source>
        <dbReference type="EMBL" id="KAH9295286.1"/>
    </source>
</evidence>
<dbReference type="Pfam" id="PF07732">
    <property type="entry name" value="Cu-oxidase_3"/>
    <property type="match status" value="1"/>
</dbReference>
<feature type="non-terminal residue" evidence="6">
    <location>
        <position position="1"/>
    </location>
</feature>
<evidence type="ECO:0008006" key="8">
    <source>
        <dbReference type="Google" id="ProtNLM"/>
    </source>
</evidence>
<feature type="domain" description="Plastocyanin-like" evidence="5">
    <location>
        <begin position="36"/>
        <end position="147"/>
    </location>
</feature>
<dbReference type="InterPro" id="IPR011707">
    <property type="entry name" value="Cu-oxidase-like_N"/>
</dbReference>
<comment type="similarity">
    <text evidence="1">Belongs to the multicopper oxidase family.</text>
</comment>
<dbReference type="GO" id="GO:0016491">
    <property type="term" value="F:oxidoreductase activity"/>
    <property type="evidence" value="ECO:0007669"/>
    <property type="project" value="InterPro"/>
</dbReference>
<dbReference type="GO" id="GO:0005507">
    <property type="term" value="F:copper ion binding"/>
    <property type="evidence" value="ECO:0007669"/>
    <property type="project" value="InterPro"/>
</dbReference>
<dbReference type="Gene3D" id="2.60.40.420">
    <property type="entry name" value="Cupredoxins - blue copper proteins"/>
    <property type="match status" value="3"/>
</dbReference>
<feature type="signal peptide" evidence="2">
    <location>
        <begin position="1"/>
        <end position="26"/>
    </location>
</feature>
<dbReference type="GO" id="GO:0005576">
    <property type="term" value="C:extracellular region"/>
    <property type="evidence" value="ECO:0007669"/>
    <property type="project" value="InterPro"/>
</dbReference>
<evidence type="ECO:0000259" key="3">
    <source>
        <dbReference type="Pfam" id="PF00394"/>
    </source>
</evidence>
<dbReference type="Pfam" id="PF00394">
    <property type="entry name" value="Cu-oxidase"/>
    <property type="match status" value="1"/>
</dbReference>
<dbReference type="PANTHER" id="PTHR11709:SF218">
    <property type="entry name" value="L-ASCORBATE OXIDASE"/>
    <property type="match status" value="1"/>
</dbReference>
<keyword evidence="7" id="KW-1185">Reference proteome</keyword>
<gene>
    <name evidence="6" type="ORF">KI387_038874</name>
</gene>
<dbReference type="InterPro" id="IPR008972">
    <property type="entry name" value="Cupredoxin"/>
</dbReference>
<comment type="caution">
    <text evidence="6">The sequence shown here is derived from an EMBL/GenBank/DDBJ whole genome shotgun (WGS) entry which is preliminary data.</text>
</comment>
<dbReference type="Proteomes" id="UP000824469">
    <property type="component" value="Unassembled WGS sequence"/>
</dbReference>
<dbReference type="OMA" id="ILHVGTH"/>
<accession>A0AA38FB83</accession>
<dbReference type="PANTHER" id="PTHR11709">
    <property type="entry name" value="MULTI-COPPER OXIDASE"/>
    <property type="match status" value="1"/>
</dbReference>
<dbReference type="InterPro" id="IPR045087">
    <property type="entry name" value="Cu-oxidase_fam"/>
</dbReference>
<keyword evidence="2" id="KW-0732">Signal</keyword>
<dbReference type="InterPro" id="IPR001117">
    <property type="entry name" value="Cu-oxidase_2nd"/>
</dbReference>
<sequence>MNRRGYALCFWSLLALLVAVSICTEAARIRHYRWNVRYAYKSPDCYEKLVITINGEFPAPTILAQEGDLIYVELTNHLPTENVAIHWHGIRQIGTPWSDGAEAITQCPIVPGETFVYKFTVDRPGTYFYHAHYGMQRSAGLYGSLHVAVADGKQEPFSYDGELSVVLNDWWHKSHEEQAHGLSSIPFVWVKEPESLLIEGRGRYNCSLVQSLSNSAGDGSVCNSTNPQCSIPHILTVKPGKTYRLRITSVASLSSFNFLIEGHNMTVVEADAHYVEPFVVQNLNIYSGETYSVLIKADQDPSRNYWAALNVRGRKPNTPTGRAIFNYNPNPSSMLPPSTPPTGPLWNDTSYTINQAKLYKARAGYVAPPPLQSTRRIILLNTQNKINGYFRWALNNISFVAPYTPYLIALKYNLTKSFDRFQAPENYTPYDIFSPQINQNATYGNPIYNLQFNSTVDVILQNANMLAANTSEIHPWHLHGHDFWVL</sequence>
<feature type="domain" description="Plastocyanin-like" evidence="4">
    <location>
        <begin position="427"/>
        <end position="486"/>
    </location>
</feature>
<dbReference type="EMBL" id="JAHRHJ020000011">
    <property type="protein sequence ID" value="KAH9295286.1"/>
    <property type="molecule type" value="Genomic_DNA"/>
</dbReference>